<dbReference type="InterPro" id="IPR007519">
    <property type="entry name" value="Bul1_N"/>
</dbReference>
<dbReference type="PANTHER" id="PTHR31904:SF1">
    <property type="entry name" value="BYPASS OF STOP CODON PROTEIN 5-RELATED"/>
    <property type="match status" value="1"/>
</dbReference>
<dbReference type="InterPro" id="IPR022794">
    <property type="entry name" value="Bul1_C"/>
</dbReference>
<comment type="caution">
    <text evidence="4">The sequence shown here is derived from an EMBL/GenBank/DDBJ whole genome shotgun (WGS) entry which is preliminary data.</text>
</comment>
<gene>
    <name evidence="4" type="ORF">BOH78_1514</name>
</gene>
<reference evidence="5" key="1">
    <citation type="journal article" date="2017" name="Genome Announc.">
        <title>Genome sequences of Cyberlindnera fabianii 65, Pichia kudriavzevii 129, and Saccharomyces cerevisiae 131 isolated from fermented masau fruits in Zimbabwe.</title>
        <authorList>
            <person name="van Rijswijck I.M.H."/>
            <person name="Derks M.F.L."/>
            <person name="Abee T."/>
            <person name="de Ridder D."/>
            <person name="Smid E.J."/>
        </authorList>
    </citation>
    <scope>NUCLEOTIDE SEQUENCE [LARGE SCALE GENOMIC DNA]</scope>
    <source>
        <strain evidence="5">129</strain>
    </source>
</reference>
<feature type="domain" description="Bul1 C-terminal" evidence="3">
    <location>
        <begin position="673"/>
        <end position="743"/>
    </location>
</feature>
<dbReference type="Pfam" id="PF04426">
    <property type="entry name" value="Bul1_C"/>
    <property type="match status" value="1"/>
</dbReference>
<evidence type="ECO:0000313" key="5">
    <source>
        <dbReference type="Proteomes" id="UP000189274"/>
    </source>
</evidence>
<accession>A0A1V2LQF7</accession>
<evidence type="ECO:0000259" key="2">
    <source>
        <dbReference type="Pfam" id="PF04425"/>
    </source>
</evidence>
<sequence>MDNRFPNSKVSHQENNEAGASPKPKYEPSDGEDSTVIEDVLPSFEMHNYMFNRTIFDTENIASLEQPPTYDEAPPNTTGDLNRSNSSLFDQNNFVDPTKNPNLLLLNNLDKFQKLDVPLDIQIVLTKSIPKIGSPKPERENPLRQYRPGEVVCGYIIIENKTKEPIPFEMLLVSLEGNMTITNPAKPHELIRKKFLKTYDLSACFHYGCIDLASQNVSENTFIDEFDQTYLGFQKGRRIRTNAKHKKHFAFKLPHFLLDTACFEELPNHLKLPPSFGVDNCAFGGDARDIRVDNLHGYGRLNVYGSPIKTNDYAVYGQSISYLINVQFIGRRLDFYKKFYYKETSHEYDFISLKNVEHYFRIDTSDVSTDILNPLWMSNFGEMPTKEQLKLIENLTTDKLNEILERKNLKQIGIKDRLEQDQIIFSALPTSKKSEPHIPSNSSDLPTNFDLKELKTAFVNDNGFCRQKAITLVRDFFNKVDGDLSVTISMDKNVQIKSLKPKSLRMASKNPKQYNSELQSISSNTNIRTPLTSPQLETATSNMSLDTLINARLDQESMFVSLTFENRKGSKIHLPSTITITPNLQVYNVESPYPIPITFDNQFIFDFGLEEPYLSNLKKKYKFYYQQLVQVLKELETGLARSLYDKINSLAGLKVEKHIVRKIFESHVIDLHNQWKFDEAAHKYQCEFQLPLALDMRSPDRLNTLCIPPTFQQCLLCRLYAINLQVSVKKAKNTLEMTFPVSVI</sequence>
<dbReference type="PANTHER" id="PTHR31904">
    <property type="entry name" value="BYPASS OF STOP CODON PROTEIN 5-RELATED"/>
    <property type="match status" value="1"/>
</dbReference>
<feature type="region of interest" description="Disordered" evidence="1">
    <location>
        <begin position="1"/>
        <end position="34"/>
    </location>
</feature>
<feature type="domain" description="Bul1 N-terminal" evidence="2">
    <location>
        <begin position="91"/>
        <end position="364"/>
    </location>
</feature>
<name>A0A1V2LQF7_PICKU</name>
<evidence type="ECO:0000259" key="3">
    <source>
        <dbReference type="Pfam" id="PF04426"/>
    </source>
</evidence>
<organism evidence="4 5">
    <name type="scientific">Pichia kudriavzevii</name>
    <name type="common">Yeast</name>
    <name type="synonym">Issatchenkia orientalis</name>
    <dbReference type="NCBI Taxonomy" id="4909"/>
    <lineage>
        <taxon>Eukaryota</taxon>
        <taxon>Fungi</taxon>
        <taxon>Dikarya</taxon>
        <taxon>Ascomycota</taxon>
        <taxon>Saccharomycotina</taxon>
        <taxon>Pichiomycetes</taxon>
        <taxon>Pichiales</taxon>
        <taxon>Pichiaceae</taxon>
        <taxon>Pichia</taxon>
    </lineage>
</organism>
<protein>
    <submittedName>
        <fullName evidence="4">Ubiquitin ligase-binding protein BUL2</fullName>
    </submittedName>
</protein>
<evidence type="ECO:0000313" key="4">
    <source>
        <dbReference type="EMBL" id="ONH75854.1"/>
    </source>
</evidence>
<dbReference type="AlphaFoldDB" id="A0A1V2LQF7"/>
<evidence type="ECO:0000256" key="1">
    <source>
        <dbReference type="SAM" id="MobiDB-lite"/>
    </source>
</evidence>
<dbReference type="InterPro" id="IPR039634">
    <property type="entry name" value="Bul1-like"/>
</dbReference>
<feature type="region of interest" description="Disordered" evidence="1">
    <location>
        <begin position="65"/>
        <end position="90"/>
    </location>
</feature>
<dbReference type="Proteomes" id="UP000189274">
    <property type="component" value="Unassembled WGS sequence"/>
</dbReference>
<keyword evidence="4" id="KW-0436">Ligase</keyword>
<dbReference type="VEuPathDB" id="FungiDB:C5L36_0C06560"/>
<dbReference type="Pfam" id="PF04425">
    <property type="entry name" value="Bul1_N"/>
    <property type="match status" value="1"/>
</dbReference>
<feature type="compositionally biased region" description="Polar residues" evidence="1">
    <location>
        <begin position="75"/>
        <end position="90"/>
    </location>
</feature>
<dbReference type="EMBL" id="MQVM01000005">
    <property type="protein sequence ID" value="ONH75854.1"/>
    <property type="molecule type" value="Genomic_DNA"/>
</dbReference>
<dbReference type="GO" id="GO:0016874">
    <property type="term" value="F:ligase activity"/>
    <property type="evidence" value="ECO:0007669"/>
    <property type="project" value="UniProtKB-KW"/>
</dbReference>
<feature type="compositionally biased region" description="Polar residues" evidence="1">
    <location>
        <begin position="1"/>
        <end position="10"/>
    </location>
</feature>
<proteinExistence type="predicted"/>